<name>A0A327NFD3_9BACT</name>
<keyword evidence="2" id="KW-1185">Reference proteome</keyword>
<protein>
    <recommendedName>
        <fullName evidence="3">Carboxypeptidase-like regulatory domain-containing protein</fullName>
    </recommendedName>
</protein>
<proteinExistence type="predicted"/>
<evidence type="ECO:0000313" key="2">
    <source>
        <dbReference type="Proteomes" id="UP000249016"/>
    </source>
</evidence>
<dbReference type="Pfam" id="PF13715">
    <property type="entry name" value="CarbopepD_reg_2"/>
    <property type="match status" value="1"/>
</dbReference>
<evidence type="ECO:0008006" key="3">
    <source>
        <dbReference type="Google" id="ProtNLM"/>
    </source>
</evidence>
<organism evidence="1 2">
    <name type="scientific">Spirosoma telluris</name>
    <dbReference type="NCBI Taxonomy" id="2183553"/>
    <lineage>
        <taxon>Bacteria</taxon>
        <taxon>Pseudomonadati</taxon>
        <taxon>Bacteroidota</taxon>
        <taxon>Cytophagia</taxon>
        <taxon>Cytophagales</taxon>
        <taxon>Cytophagaceae</taxon>
        <taxon>Spirosoma</taxon>
    </lineage>
</organism>
<dbReference type="InterPro" id="IPR008969">
    <property type="entry name" value="CarboxyPept-like_regulatory"/>
</dbReference>
<dbReference type="SUPFAM" id="SSF49464">
    <property type="entry name" value="Carboxypeptidase regulatory domain-like"/>
    <property type="match status" value="1"/>
</dbReference>
<dbReference type="Proteomes" id="UP000249016">
    <property type="component" value="Unassembled WGS sequence"/>
</dbReference>
<dbReference type="Gene3D" id="2.60.40.1120">
    <property type="entry name" value="Carboxypeptidase-like, regulatory domain"/>
    <property type="match status" value="1"/>
</dbReference>
<comment type="caution">
    <text evidence="1">The sequence shown here is derived from an EMBL/GenBank/DDBJ whole genome shotgun (WGS) entry which is preliminary data.</text>
</comment>
<gene>
    <name evidence="1" type="ORF">HMF3257_04720</name>
</gene>
<evidence type="ECO:0000313" key="1">
    <source>
        <dbReference type="EMBL" id="RAI73867.1"/>
    </source>
</evidence>
<dbReference type="AlphaFoldDB" id="A0A327NFD3"/>
<reference evidence="1 2" key="1">
    <citation type="submission" date="2018-06" db="EMBL/GenBank/DDBJ databases">
        <title>Spirosoma sp. HMF3257 Genome sequencing and assembly.</title>
        <authorList>
            <person name="Kang H."/>
            <person name="Cha I."/>
            <person name="Kim H."/>
            <person name="Kang J."/>
            <person name="Joh K."/>
        </authorList>
    </citation>
    <scope>NUCLEOTIDE SEQUENCE [LARGE SCALE GENOMIC DNA]</scope>
    <source>
        <strain evidence="1 2">HMF3257</strain>
    </source>
</reference>
<dbReference type="EMBL" id="QLII01000001">
    <property type="protein sequence ID" value="RAI73867.1"/>
    <property type="molecule type" value="Genomic_DNA"/>
</dbReference>
<accession>A0A327NFD3</accession>
<sequence>MPFANVYLNNSTHGTVSDDKGHFSLTNVPLGTVEVVASFVGYQTNQQTLRLTGAQSQPITFRLKPSAKTLAGVTVKASRNEKKWQQQLRQFKQQLFGEPFGSQCVLTNPEVLQFTEEKGHLKATASEPLVIDNEALGYRLWFDLAYFDGEPKQVHYGGAARFEELKTTNERQVNRFRRNRMRAYLGSTRHLMASLISERTSRKAF</sequence>